<sequence>MSSEREDSEESETSEPVPLSPGTLYVVSTPIGNLEDMTYRAVRILKNTDRIFCENAAHSRKLFRHYSITTPSSTLYRDQSETPYASLLEELRSGKNFALVSDAGTPGVSDPGSQLIRIVRESGFAVTSVPGPSAVTALLGISGWQANPFLFLGFLSEKKGKKRNQLGEWKSFEGLIMFFESVHRIEDSLEAVREIYPECEFLIGREMTKIHEQILLISPLNPGKAAEFARKGEFVVLINTNRKKMLKGALGTADRIQ</sequence>
<feature type="region of interest" description="Disordered" evidence="7">
    <location>
        <begin position="1"/>
        <end position="22"/>
    </location>
</feature>
<dbReference type="EMBL" id="NPEF02000014">
    <property type="protein sequence ID" value="MDV6236535.1"/>
    <property type="molecule type" value="Genomic_DNA"/>
</dbReference>
<dbReference type="PROSITE" id="PS01296">
    <property type="entry name" value="RSMI"/>
    <property type="match status" value="1"/>
</dbReference>
<proteinExistence type="inferred from homology"/>
<protein>
    <recommendedName>
        <fullName evidence="6">Ribosomal RNA small subunit methyltransferase I</fullName>
        <ecNumber evidence="6">2.1.1.198</ecNumber>
    </recommendedName>
    <alternativeName>
        <fullName evidence="6">16S rRNA 2'-O-ribose C1402 methyltransferase</fullName>
    </alternativeName>
    <alternativeName>
        <fullName evidence="6">rRNA (cytidine-2'-O-)-methyltransferase RsmI</fullName>
    </alternativeName>
</protein>
<dbReference type="InterPro" id="IPR035996">
    <property type="entry name" value="4pyrrol_Methylase_sf"/>
</dbReference>
<dbReference type="Pfam" id="PF00590">
    <property type="entry name" value="TP_methylase"/>
    <property type="match status" value="1"/>
</dbReference>
<gene>
    <name evidence="6 10" type="primary">rsmI</name>
    <name evidence="9" type="ORF">CH379_012945</name>
    <name evidence="10" type="ORF">CH379_20250</name>
</gene>
<dbReference type="InterPro" id="IPR014777">
    <property type="entry name" value="4pyrrole_Mease_sub1"/>
</dbReference>
<dbReference type="PIRSF" id="PIRSF005917">
    <property type="entry name" value="MTase_YraL"/>
    <property type="match status" value="1"/>
</dbReference>
<dbReference type="InterPro" id="IPR014776">
    <property type="entry name" value="4pyrrole_Mease_sub2"/>
</dbReference>
<dbReference type="InterPro" id="IPR018063">
    <property type="entry name" value="SAM_MeTrfase_RsmI_CS"/>
</dbReference>
<accession>A0A2N0B3S2</accession>
<dbReference type="HAMAP" id="MF_01877">
    <property type="entry name" value="16SrRNA_methyltr_I"/>
    <property type="match status" value="1"/>
</dbReference>
<evidence type="ECO:0000256" key="3">
    <source>
        <dbReference type="ARBA" id="ARBA00022603"/>
    </source>
</evidence>
<evidence type="ECO:0000256" key="5">
    <source>
        <dbReference type="ARBA" id="ARBA00022691"/>
    </source>
</evidence>
<keyword evidence="4 6" id="KW-0808">Transferase</keyword>
<evidence type="ECO:0000313" key="9">
    <source>
        <dbReference type="EMBL" id="MDV6236535.1"/>
    </source>
</evidence>
<dbReference type="Gene3D" id="3.40.1010.10">
    <property type="entry name" value="Cobalt-precorrin-4 Transmethylase, Domain 1"/>
    <property type="match status" value="1"/>
</dbReference>
<reference evidence="10" key="1">
    <citation type="submission" date="2017-07" db="EMBL/GenBank/DDBJ databases">
        <title>Leptospira spp. isolated from tropical soils.</title>
        <authorList>
            <person name="Thibeaux R."/>
            <person name="Iraola G."/>
            <person name="Ferres I."/>
            <person name="Bierque E."/>
            <person name="Girault D."/>
            <person name="Soupe-Gilbert M.-E."/>
            <person name="Picardeau M."/>
            <person name="Goarant C."/>
        </authorList>
    </citation>
    <scope>NUCLEOTIDE SEQUENCE [LARGE SCALE GENOMIC DNA]</scope>
    <source>
        <strain evidence="10">ATI7-C-A5</strain>
    </source>
</reference>
<keyword evidence="3 6" id="KW-0489">Methyltransferase</keyword>
<dbReference type="AlphaFoldDB" id="A0A2N0BET9"/>
<evidence type="ECO:0000256" key="4">
    <source>
        <dbReference type="ARBA" id="ARBA00022679"/>
    </source>
</evidence>
<evidence type="ECO:0000256" key="1">
    <source>
        <dbReference type="ARBA" id="ARBA00022490"/>
    </source>
</evidence>
<dbReference type="GO" id="GO:0005737">
    <property type="term" value="C:cytoplasm"/>
    <property type="evidence" value="ECO:0007669"/>
    <property type="project" value="UniProtKB-SubCell"/>
</dbReference>
<accession>A0A2N0BET9</accession>
<dbReference type="PANTHER" id="PTHR46111:SF1">
    <property type="entry name" value="RIBOSOMAL RNA SMALL SUBUNIT METHYLTRANSFERASE I"/>
    <property type="match status" value="1"/>
</dbReference>
<comment type="catalytic activity">
    <reaction evidence="6">
        <text>cytidine(1402) in 16S rRNA + S-adenosyl-L-methionine = 2'-O-methylcytidine(1402) in 16S rRNA + S-adenosyl-L-homocysteine + H(+)</text>
        <dbReference type="Rhea" id="RHEA:42924"/>
        <dbReference type="Rhea" id="RHEA-COMP:10285"/>
        <dbReference type="Rhea" id="RHEA-COMP:10286"/>
        <dbReference type="ChEBI" id="CHEBI:15378"/>
        <dbReference type="ChEBI" id="CHEBI:57856"/>
        <dbReference type="ChEBI" id="CHEBI:59789"/>
        <dbReference type="ChEBI" id="CHEBI:74495"/>
        <dbReference type="ChEBI" id="CHEBI:82748"/>
        <dbReference type="EC" id="2.1.1.198"/>
    </reaction>
</comment>
<reference evidence="9" key="3">
    <citation type="submission" date="2023-10" db="EMBL/GenBank/DDBJ databases">
        <authorList>
            <person name="Picardeau M."/>
            <person name="Thibeaux R."/>
        </authorList>
    </citation>
    <scope>NUCLEOTIDE SEQUENCE</scope>
    <source>
        <strain evidence="9">ATI7-C-A5</strain>
    </source>
</reference>
<evidence type="ECO:0000313" key="10">
    <source>
        <dbReference type="EMBL" id="PJZ91153.1"/>
    </source>
</evidence>
<keyword evidence="1 6" id="KW-0963">Cytoplasm</keyword>
<evidence type="ECO:0000256" key="2">
    <source>
        <dbReference type="ARBA" id="ARBA00022552"/>
    </source>
</evidence>
<keyword evidence="5 6" id="KW-0949">S-adenosyl-L-methionine</keyword>
<dbReference type="InterPro" id="IPR008189">
    <property type="entry name" value="rRNA_ssu_MeTfrase_I"/>
</dbReference>
<comment type="caution">
    <text evidence="10">The sequence shown here is derived from an EMBL/GenBank/DDBJ whole genome shotgun (WGS) entry which is preliminary data.</text>
</comment>
<dbReference type="GO" id="GO:0070677">
    <property type="term" value="F:rRNA (cytosine-2'-O-)-methyltransferase activity"/>
    <property type="evidence" value="ECO:0007669"/>
    <property type="project" value="UniProtKB-UniRule"/>
</dbReference>
<comment type="similarity">
    <text evidence="6">Belongs to the methyltransferase superfamily. RsmI family.</text>
</comment>
<evidence type="ECO:0000313" key="11">
    <source>
        <dbReference type="Proteomes" id="UP000232122"/>
    </source>
</evidence>
<evidence type="ECO:0000256" key="6">
    <source>
        <dbReference type="HAMAP-Rule" id="MF_01877"/>
    </source>
</evidence>
<dbReference type="SUPFAM" id="SSF53790">
    <property type="entry name" value="Tetrapyrrole methylase"/>
    <property type="match status" value="1"/>
</dbReference>
<dbReference type="EMBL" id="NPEF01000361">
    <property type="protein sequence ID" value="PJZ91153.1"/>
    <property type="molecule type" value="Genomic_DNA"/>
</dbReference>
<dbReference type="OrthoDB" id="9809084at2"/>
<dbReference type="Proteomes" id="UP000232122">
    <property type="component" value="Unassembled WGS sequence"/>
</dbReference>
<dbReference type="CDD" id="cd11648">
    <property type="entry name" value="RsmI"/>
    <property type="match status" value="1"/>
</dbReference>
<comment type="function">
    <text evidence="6">Catalyzes the 2'-O-methylation of the ribose of cytidine 1402 (C1402) in 16S rRNA.</text>
</comment>
<dbReference type="EC" id="2.1.1.198" evidence="6"/>
<feature type="compositionally biased region" description="Acidic residues" evidence="7">
    <location>
        <begin position="1"/>
        <end position="13"/>
    </location>
</feature>
<keyword evidence="2 6" id="KW-0698">rRNA processing</keyword>
<name>A0A2N0BET9_9LEPT</name>
<dbReference type="PANTHER" id="PTHR46111">
    <property type="entry name" value="RIBOSOMAL RNA SMALL SUBUNIT METHYLTRANSFERASE I"/>
    <property type="match status" value="1"/>
</dbReference>
<feature type="domain" description="Tetrapyrrole methylase" evidence="8">
    <location>
        <begin position="23"/>
        <end position="215"/>
    </location>
</feature>
<organism evidence="10">
    <name type="scientific">Leptospira ellisii</name>
    <dbReference type="NCBI Taxonomy" id="2023197"/>
    <lineage>
        <taxon>Bacteria</taxon>
        <taxon>Pseudomonadati</taxon>
        <taxon>Spirochaetota</taxon>
        <taxon>Spirochaetia</taxon>
        <taxon>Leptospirales</taxon>
        <taxon>Leptospiraceae</taxon>
        <taxon>Leptospira</taxon>
    </lineage>
</organism>
<reference evidence="9 11" key="2">
    <citation type="journal article" date="2018" name="Microb. Genom.">
        <title>Deciphering the unexplored Leptospira diversity from soils uncovers genomic evolution to virulence.</title>
        <authorList>
            <person name="Thibeaux R."/>
            <person name="Iraola G."/>
            <person name="Ferres I."/>
            <person name="Bierque E."/>
            <person name="Girault D."/>
            <person name="Soupe-Gilbert M.E."/>
            <person name="Picardeau M."/>
            <person name="Goarant C."/>
        </authorList>
    </citation>
    <scope>NUCLEOTIDE SEQUENCE [LARGE SCALE GENOMIC DNA]</scope>
    <source>
        <strain evidence="9 11">ATI7-C-A5</strain>
    </source>
</reference>
<comment type="subcellular location">
    <subcellularLocation>
        <location evidence="6">Cytoplasm</location>
    </subcellularLocation>
</comment>
<evidence type="ECO:0000256" key="7">
    <source>
        <dbReference type="SAM" id="MobiDB-lite"/>
    </source>
</evidence>
<dbReference type="RefSeq" id="WP_100748503.1">
    <property type="nucleotide sequence ID" value="NZ_NPEF02000014.1"/>
</dbReference>
<evidence type="ECO:0000259" key="8">
    <source>
        <dbReference type="Pfam" id="PF00590"/>
    </source>
</evidence>
<dbReference type="InterPro" id="IPR000878">
    <property type="entry name" value="4pyrrol_Mease"/>
</dbReference>
<dbReference type="NCBIfam" id="TIGR00096">
    <property type="entry name" value="16S rRNA (cytidine(1402)-2'-O)-methyltransferase"/>
    <property type="match status" value="1"/>
</dbReference>
<keyword evidence="11" id="KW-1185">Reference proteome</keyword>
<dbReference type="Gene3D" id="3.30.950.10">
    <property type="entry name" value="Methyltransferase, Cobalt-precorrin-4 Transmethylase, Domain 2"/>
    <property type="match status" value="1"/>
</dbReference>